<organism evidence="5 7">
    <name type="scientific">Anaerotignum propionicum DSM 1682</name>
    <dbReference type="NCBI Taxonomy" id="991789"/>
    <lineage>
        <taxon>Bacteria</taxon>
        <taxon>Bacillati</taxon>
        <taxon>Bacillota</taxon>
        <taxon>Clostridia</taxon>
        <taxon>Lachnospirales</taxon>
        <taxon>Anaerotignaceae</taxon>
        <taxon>Anaerotignum</taxon>
    </lineage>
</organism>
<dbReference type="GO" id="GO:0008838">
    <property type="term" value="F:diaminopropionate ammonia-lyase activity"/>
    <property type="evidence" value="ECO:0007669"/>
    <property type="project" value="UniProtKB-EC"/>
</dbReference>
<dbReference type="InterPro" id="IPR036052">
    <property type="entry name" value="TrpB-like_PALP_sf"/>
</dbReference>
<dbReference type="InterPro" id="IPR010081">
    <property type="entry name" value="DiNH2opropionate_NH3_lyase"/>
</dbReference>
<dbReference type="EMBL" id="FQUA01000003">
    <property type="protein sequence ID" value="SHE52135.1"/>
    <property type="molecule type" value="Genomic_DNA"/>
</dbReference>
<accession>A0A0X8VEC6</accession>
<evidence type="ECO:0000313" key="4">
    <source>
        <dbReference type="EMBL" id="AMJ42132.1"/>
    </source>
</evidence>
<evidence type="ECO:0000256" key="1">
    <source>
        <dbReference type="ARBA" id="ARBA00001933"/>
    </source>
</evidence>
<dbReference type="PANTHER" id="PTHR42937:SF1">
    <property type="entry name" value="DIAMINOPROPIONATE AMMONIA-LYASE"/>
    <property type="match status" value="1"/>
</dbReference>
<dbReference type="SUPFAM" id="SSF53686">
    <property type="entry name" value="Tryptophan synthase beta subunit-like PLP-dependent enzymes"/>
    <property type="match status" value="1"/>
</dbReference>
<dbReference type="NCBIfam" id="TIGR01747">
    <property type="entry name" value="diampropi_NH3ly"/>
    <property type="match status" value="1"/>
</dbReference>
<feature type="domain" description="Tryptophan synthase beta chain-like PALP" evidence="3">
    <location>
        <begin position="41"/>
        <end position="358"/>
    </location>
</feature>
<name>A0A0X8VEC6_ANAPI</name>
<dbReference type="NCBIfam" id="NF006058">
    <property type="entry name" value="PRK08206.1"/>
    <property type="match status" value="1"/>
</dbReference>
<sequence length="401" mass="44863">MKEEFKLVQYQRLGRQKGDLSQFCLEKAKRVQEFHNSFPIYQKTPLVSFQNTAKELGLGNIFIKDESFRFGLNAFKVLGGSFAIGNFMAQKMGRGIDAFTYNDLISEETRNVLGEMTFVTTTDGNHGRGVAWTAKTLKQKAVVYMPKGSAIERLENILAEGAEASITNMNYDDAVRFAHRQAEEKGWIMVQDTAWKGYEDIPLWIMQGYGTMAYEAYTQMSEKPTHIFLQAGVGSMAGAVTAFFAAIYKEDCPIITIVEPNKADCIYRTAEARDGKLHYVTGEMDTIMAGLACGEPCSIGWEILKEYGDNFISCPDYVAAQGMRILGNPTKGDGRIISGESGAVTFGIVGEIMRNPHLREWREKLKLDENAKILCFSTEGDTDREGYQSVVWDGAFSRIKR</sequence>
<comment type="cofactor">
    <cofactor evidence="1">
        <name>pyridoxal 5'-phosphate</name>
        <dbReference type="ChEBI" id="CHEBI:597326"/>
    </cofactor>
</comment>
<evidence type="ECO:0000313" key="6">
    <source>
        <dbReference type="Proteomes" id="UP000068026"/>
    </source>
</evidence>
<dbReference type="AlphaFoldDB" id="A0A0X8VEC6"/>
<dbReference type="GO" id="GO:0030170">
    <property type="term" value="F:pyridoxal phosphate binding"/>
    <property type="evidence" value="ECO:0007669"/>
    <property type="project" value="InterPro"/>
</dbReference>
<dbReference type="InterPro" id="IPR019871">
    <property type="entry name" value="DiNH2propionate_NH3-lyase_sub"/>
</dbReference>
<protein>
    <submittedName>
        <fullName evidence="5">Diaminopropionate ammonia-lyase</fullName>
        <ecNumber evidence="4">4.3.1.15</ecNumber>
    </submittedName>
</protein>
<dbReference type="KEGG" id="cpro:CPRO_25840"/>
<dbReference type="CDD" id="cd00640">
    <property type="entry name" value="Trp-synth-beta_II"/>
    <property type="match status" value="1"/>
</dbReference>
<dbReference type="Pfam" id="PF00291">
    <property type="entry name" value="PALP"/>
    <property type="match status" value="1"/>
</dbReference>
<dbReference type="PANTHER" id="PTHR42937">
    <property type="match status" value="1"/>
</dbReference>
<reference evidence="5" key="3">
    <citation type="submission" date="2016-11" db="EMBL/GenBank/DDBJ databases">
        <authorList>
            <person name="Varghese N."/>
            <person name="Submissions S."/>
        </authorList>
    </citation>
    <scope>NUCLEOTIDE SEQUENCE</scope>
    <source>
        <strain evidence="5">DSM 1682</strain>
    </source>
</reference>
<dbReference type="NCBIfam" id="TIGR03528">
    <property type="entry name" value="2_3_DAP_am_ly"/>
    <property type="match status" value="1"/>
</dbReference>
<dbReference type="GO" id="GO:1901605">
    <property type="term" value="P:alpha-amino acid metabolic process"/>
    <property type="evidence" value="ECO:0007669"/>
    <property type="project" value="UniProtKB-ARBA"/>
</dbReference>
<evidence type="ECO:0000313" key="7">
    <source>
        <dbReference type="Proteomes" id="UP000184204"/>
    </source>
</evidence>
<dbReference type="Proteomes" id="UP000068026">
    <property type="component" value="Chromosome"/>
</dbReference>
<dbReference type="Proteomes" id="UP000184204">
    <property type="component" value="Unassembled WGS sequence"/>
</dbReference>
<dbReference type="EMBL" id="CP014223">
    <property type="protein sequence ID" value="AMJ42132.1"/>
    <property type="molecule type" value="Genomic_DNA"/>
</dbReference>
<reference evidence="7" key="4">
    <citation type="submission" date="2016-11" db="EMBL/GenBank/DDBJ databases">
        <authorList>
            <person name="Jaros S."/>
            <person name="Januszkiewicz K."/>
            <person name="Wedrychowicz H."/>
        </authorList>
    </citation>
    <scope>NUCLEOTIDE SEQUENCE [LARGE SCALE GENOMIC DNA]</scope>
    <source>
        <strain evidence="7">DSM 1682</strain>
    </source>
</reference>
<dbReference type="EC" id="4.3.1.15" evidence="4"/>
<evidence type="ECO:0000256" key="2">
    <source>
        <dbReference type="ARBA" id="ARBA00022898"/>
    </source>
</evidence>
<keyword evidence="2" id="KW-0663">Pyridoxal phosphate</keyword>
<reference evidence="6" key="2">
    <citation type="submission" date="2016-01" db="EMBL/GenBank/DDBJ databases">
        <authorList>
            <person name="Poehlein A."/>
            <person name="Schlien K."/>
            <person name="Gottschalk G."/>
            <person name="Buckel W."/>
            <person name="Daniel R."/>
        </authorList>
    </citation>
    <scope>NUCLEOTIDE SEQUENCE [LARGE SCALE GENOMIC DNA]</scope>
    <source>
        <strain evidence="6">X2</strain>
    </source>
</reference>
<evidence type="ECO:0000313" key="5">
    <source>
        <dbReference type="EMBL" id="SHE52135.1"/>
    </source>
</evidence>
<dbReference type="RefSeq" id="WP_066052464.1">
    <property type="nucleotide sequence ID" value="NZ_CP014223.1"/>
</dbReference>
<keyword evidence="6" id="KW-1185">Reference proteome</keyword>
<proteinExistence type="predicted"/>
<keyword evidence="4" id="KW-0456">Lyase</keyword>
<evidence type="ECO:0000259" key="3">
    <source>
        <dbReference type="Pfam" id="PF00291"/>
    </source>
</evidence>
<dbReference type="Gene3D" id="3.40.50.1100">
    <property type="match status" value="3"/>
</dbReference>
<reference evidence="4 6" key="1">
    <citation type="journal article" date="2016" name="Genome Announc.">
        <title>Complete Genome Sequence of the Amino Acid-Fermenting Clostridium propionicum X2 (DSM 1682).</title>
        <authorList>
            <person name="Poehlein A."/>
            <person name="Schlien K."/>
            <person name="Chowdhury N.P."/>
            <person name="Gottschalk G."/>
            <person name="Buckel W."/>
            <person name="Daniel R."/>
        </authorList>
    </citation>
    <scope>NUCLEOTIDE SEQUENCE [LARGE SCALE GENOMIC DNA]</scope>
    <source>
        <strain evidence="4 6">X2</strain>
    </source>
</reference>
<dbReference type="OrthoDB" id="34584at2"/>
<dbReference type="InterPro" id="IPR001926">
    <property type="entry name" value="TrpB-like_PALP"/>
</dbReference>
<gene>
    <name evidence="4" type="primary">dpaL</name>
    <name evidence="4" type="ORF">CPRO_25840</name>
    <name evidence="5" type="ORF">SAMN02745151_00951</name>
</gene>